<organism evidence="1 2">
    <name type="scientific">Candidatus Thiomargarita nelsonii</name>
    <dbReference type="NCBI Taxonomy" id="1003181"/>
    <lineage>
        <taxon>Bacteria</taxon>
        <taxon>Pseudomonadati</taxon>
        <taxon>Pseudomonadota</taxon>
        <taxon>Gammaproteobacteria</taxon>
        <taxon>Thiotrichales</taxon>
        <taxon>Thiotrichaceae</taxon>
        <taxon>Thiomargarita</taxon>
    </lineage>
</organism>
<name>A0A0A6P2T1_9GAMM</name>
<gene>
    <name evidence="1" type="ORF">THIOM_000030</name>
</gene>
<dbReference type="AlphaFoldDB" id="A0A0A6P2T1"/>
<reference evidence="1 2" key="1">
    <citation type="submission" date="2016-05" db="EMBL/GenBank/DDBJ databases">
        <title>Single-cell genome of chain-forming Candidatus Thiomargarita nelsonii and comparison to other large sulfur-oxidizing bacteria.</title>
        <authorList>
            <person name="Winkel M."/>
            <person name="Salman V."/>
            <person name="Woyke T."/>
            <person name="Schulz-Vogt H."/>
            <person name="Richter M."/>
            <person name="Flood B."/>
            <person name="Bailey J."/>
            <person name="Amann R."/>
            <person name="Mussmann M."/>
        </authorList>
    </citation>
    <scope>NUCLEOTIDE SEQUENCE [LARGE SCALE GENOMIC DNA]</scope>
    <source>
        <strain evidence="1 2">THI036</strain>
    </source>
</reference>
<proteinExistence type="predicted"/>
<evidence type="ECO:0000313" key="1">
    <source>
        <dbReference type="EMBL" id="OAD24116.1"/>
    </source>
</evidence>
<sequence length="238" mass="27223">MFNKIEEAAYLVSCGLKPKLKPHNNIRYRDCIDAYQTDDEYREIVKQIATGFGLRVLDISKLGIVMAVVEKQSPFRPILADHIHARFAEVEQRLMFGATILTIAAICFPNESSFDYDRARYVTVTDVRHRLIQLAESFNDKRDEQEVVPGLSDAWEVINEKAQIARNPSGGHKVGSLARVVEQTFKYLAEQKFISLKADEEDGTYRTHSKFSIYVREFAAMRAFEVIREALVKAEDTI</sequence>
<accession>A0A0A6P2T1</accession>
<dbReference type="EMBL" id="LUTY01000005">
    <property type="protein sequence ID" value="OAD24116.1"/>
    <property type="molecule type" value="Genomic_DNA"/>
</dbReference>
<keyword evidence="2" id="KW-1185">Reference proteome</keyword>
<protein>
    <submittedName>
        <fullName evidence="1">Uncharacterized protein</fullName>
    </submittedName>
</protein>
<dbReference type="Proteomes" id="UP000076962">
    <property type="component" value="Unassembled WGS sequence"/>
</dbReference>
<comment type="caution">
    <text evidence="1">The sequence shown here is derived from an EMBL/GenBank/DDBJ whole genome shotgun (WGS) entry which is preliminary data.</text>
</comment>
<evidence type="ECO:0000313" key="2">
    <source>
        <dbReference type="Proteomes" id="UP000076962"/>
    </source>
</evidence>